<accession>A0A1P8KDJ7</accession>
<evidence type="ECO:0000313" key="1">
    <source>
        <dbReference type="EMBL" id="APW44081.1"/>
    </source>
</evidence>
<dbReference type="AlphaFoldDB" id="A0A1P8KDJ7"/>
<gene>
    <name evidence="1" type="ORF">RS694_17105</name>
</gene>
<name>A0A1P8KDJ7_9BURK</name>
<organism evidence="1 2">
    <name type="scientific">Rhodoferax saidenbachensis</name>
    <dbReference type="NCBI Taxonomy" id="1484693"/>
    <lineage>
        <taxon>Bacteria</taxon>
        <taxon>Pseudomonadati</taxon>
        <taxon>Pseudomonadota</taxon>
        <taxon>Betaproteobacteria</taxon>
        <taxon>Burkholderiales</taxon>
        <taxon>Comamonadaceae</taxon>
        <taxon>Rhodoferax</taxon>
    </lineage>
</organism>
<dbReference type="STRING" id="1484693.RS694_17105"/>
<reference evidence="1 2" key="1">
    <citation type="submission" date="2017-01" db="EMBL/GenBank/DDBJ databases">
        <authorList>
            <person name="Mah S.A."/>
            <person name="Swanson W.J."/>
            <person name="Moy G.W."/>
            <person name="Vacquier V.D."/>
        </authorList>
    </citation>
    <scope>NUCLEOTIDE SEQUENCE [LARGE SCALE GENOMIC DNA]</scope>
    <source>
        <strain evidence="1 2">DSM 22694</strain>
    </source>
</reference>
<dbReference type="EMBL" id="CP019239">
    <property type="protein sequence ID" value="APW44081.1"/>
    <property type="molecule type" value="Genomic_DNA"/>
</dbReference>
<keyword evidence="2" id="KW-1185">Reference proteome</keyword>
<proteinExistence type="predicted"/>
<evidence type="ECO:0000313" key="2">
    <source>
        <dbReference type="Proteomes" id="UP000186110"/>
    </source>
</evidence>
<protein>
    <submittedName>
        <fullName evidence="1">Uncharacterized protein</fullName>
    </submittedName>
</protein>
<dbReference type="Proteomes" id="UP000186110">
    <property type="component" value="Chromosome"/>
</dbReference>
<dbReference type="KEGG" id="rsb:RS694_17105"/>
<dbReference type="eggNOG" id="ENOG5033Z20">
    <property type="taxonomic scope" value="Bacteria"/>
</dbReference>
<sequence>MQTFDQYSQFLRAAVADEESLQLGESLQGMAAPIETLVGLLRQPDPDANAVAQHLLGLMEVARQHGALVQALGGDWHRFYEFNAHAKTLAHFRTRVALWAREAAESHQRLPVLSEFELAAWRVLGAGALLLDVYEQSAQRAQDAAASRSPFVWRLRRAWRRFLTVLHWGP</sequence>